<feature type="domain" description="Disease resistance N-terminal" evidence="4">
    <location>
        <begin position="10"/>
        <end position="106"/>
    </location>
</feature>
<reference evidence="6" key="1">
    <citation type="submission" date="2016-06" db="EMBL/GenBank/DDBJ databases">
        <title>Parallel loss of symbiosis genes in relatives of nitrogen-fixing non-legume Parasponia.</title>
        <authorList>
            <person name="Van Velzen R."/>
            <person name="Holmer R."/>
            <person name="Bu F."/>
            <person name="Rutten L."/>
            <person name="Van Zeijl A."/>
            <person name="Liu W."/>
            <person name="Santuari L."/>
            <person name="Cao Q."/>
            <person name="Sharma T."/>
            <person name="Shen D."/>
            <person name="Roswanjaya Y."/>
            <person name="Wardhani T."/>
            <person name="Kalhor M.S."/>
            <person name="Jansen J."/>
            <person name="Van den Hoogen J."/>
            <person name="Gungor B."/>
            <person name="Hartog M."/>
            <person name="Hontelez J."/>
            <person name="Verver J."/>
            <person name="Yang W.-C."/>
            <person name="Schijlen E."/>
            <person name="Repin R."/>
            <person name="Schilthuizen M."/>
            <person name="Schranz E."/>
            <person name="Heidstra R."/>
            <person name="Miyata K."/>
            <person name="Fedorova E."/>
            <person name="Kohlen W."/>
            <person name="Bisseling T."/>
            <person name="Smit S."/>
            <person name="Geurts R."/>
        </authorList>
    </citation>
    <scope>NUCLEOTIDE SEQUENCE [LARGE SCALE GENOMIC DNA]</scope>
    <source>
        <strain evidence="6">cv. RG33-2</strain>
    </source>
</reference>
<sequence>MAAEMVFGAVVSSSVEYLVDKITSSDVVSYMRGKKESGFDGLVENLETTFLCLGAVLADAEQKQIRNPGVAKWLDKLQAVVDDAEDLFDEIEYDSLKLKVEAESGTSTSKVSNFFNFSNSTDEERKTKMEEILGRLENFAKQINILGLNRGVGENLWRSLPTSSLMEFEVYGRDNDKDD</sequence>
<dbReference type="GO" id="GO:0000166">
    <property type="term" value="F:nucleotide binding"/>
    <property type="evidence" value="ECO:0007669"/>
    <property type="project" value="UniProtKB-KW"/>
</dbReference>
<dbReference type="Proteomes" id="UP000237000">
    <property type="component" value="Unassembled WGS sequence"/>
</dbReference>
<accession>A0A2P5EN12</accession>
<comment type="caution">
    <text evidence="5">The sequence shown here is derived from an EMBL/GenBank/DDBJ whole genome shotgun (WGS) entry which is preliminary data.</text>
</comment>
<evidence type="ECO:0000313" key="6">
    <source>
        <dbReference type="Proteomes" id="UP000237000"/>
    </source>
</evidence>
<keyword evidence="2" id="KW-0547">Nucleotide-binding</keyword>
<dbReference type="OrthoDB" id="1182803at2759"/>
<feature type="non-terminal residue" evidence="5">
    <location>
        <position position="179"/>
    </location>
</feature>
<keyword evidence="6" id="KW-1185">Reference proteome</keyword>
<keyword evidence="1" id="KW-0677">Repeat</keyword>
<evidence type="ECO:0000256" key="3">
    <source>
        <dbReference type="ARBA" id="ARBA00022821"/>
    </source>
</evidence>
<gene>
    <name evidence="5" type="ORF">TorRG33x02_173280</name>
</gene>
<dbReference type="GO" id="GO:0006952">
    <property type="term" value="P:defense response"/>
    <property type="evidence" value="ECO:0007669"/>
    <property type="project" value="UniProtKB-KW"/>
</dbReference>
<evidence type="ECO:0000313" key="5">
    <source>
        <dbReference type="EMBL" id="PON86944.1"/>
    </source>
</evidence>
<evidence type="ECO:0000259" key="4">
    <source>
        <dbReference type="Pfam" id="PF18052"/>
    </source>
</evidence>
<proteinExistence type="predicted"/>
<protein>
    <recommendedName>
        <fullName evidence="4">Disease resistance N-terminal domain-containing protein</fullName>
    </recommendedName>
</protein>
<organism evidence="5 6">
    <name type="scientific">Trema orientale</name>
    <name type="common">Charcoal tree</name>
    <name type="synonym">Celtis orientalis</name>
    <dbReference type="NCBI Taxonomy" id="63057"/>
    <lineage>
        <taxon>Eukaryota</taxon>
        <taxon>Viridiplantae</taxon>
        <taxon>Streptophyta</taxon>
        <taxon>Embryophyta</taxon>
        <taxon>Tracheophyta</taxon>
        <taxon>Spermatophyta</taxon>
        <taxon>Magnoliopsida</taxon>
        <taxon>eudicotyledons</taxon>
        <taxon>Gunneridae</taxon>
        <taxon>Pentapetalae</taxon>
        <taxon>rosids</taxon>
        <taxon>fabids</taxon>
        <taxon>Rosales</taxon>
        <taxon>Cannabaceae</taxon>
        <taxon>Trema</taxon>
    </lineage>
</organism>
<dbReference type="AlphaFoldDB" id="A0A2P5EN12"/>
<dbReference type="Pfam" id="PF18052">
    <property type="entry name" value="Rx_N"/>
    <property type="match status" value="1"/>
</dbReference>
<name>A0A2P5EN12_TREOI</name>
<dbReference type="InterPro" id="IPR041118">
    <property type="entry name" value="Rx_N"/>
</dbReference>
<keyword evidence="3" id="KW-0611">Plant defense</keyword>
<dbReference type="InParanoid" id="A0A2P5EN12"/>
<dbReference type="STRING" id="63057.A0A2P5EN12"/>
<dbReference type="EMBL" id="JXTC01000124">
    <property type="protein sequence ID" value="PON86944.1"/>
    <property type="molecule type" value="Genomic_DNA"/>
</dbReference>
<evidence type="ECO:0000256" key="2">
    <source>
        <dbReference type="ARBA" id="ARBA00022741"/>
    </source>
</evidence>
<dbReference type="Gene3D" id="1.20.5.4130">
    <property type="match status" value="1"/>
</dbReference>
<evidence type="ECO:0000256" key="1">
    <source>
        <dbReference type="ARBA" id="ARBA00022737"/>
    </source>
</evidence>